<accession>A0A0U1QUC1</accession>
<dbReference type="AlphaFoldDB" id="A0A0U1QUC1"/>
<sequence length="42" mass="4444">MAGGGTGVMLKALQPDSPRVSSKKAIVRFIFIIHCLFAAIQA</sequence>
<name>A0A0U1QUC1_YERP3</name>
<protein>
    <submittedName>
        <fullName evidence="1">Uncharacterized protein</fullName>
    </submittedName>
</protein>
<evidence type="ECO:0000313" key="2">
    <source>
        <dbReference type="Proteomes" id="UP000002412"/>
    </source>
</evidence>
<dbReference type="HOGENOM" id="CLU_3260152_0_0_6"/>
<reference evidence="1 2" key="1">
    <citation type="journal article" date="2007" name="PLoS Genet.">
        <title>The complete genome sequence of Yersinia pseudotuberculosis IP31758, the causative agent of Far East scarlet-like fever.</title>
        <authorList>
            <person name="Eppinger M."/>
            <person name="Rosovitz M.J."/>
            <person name="Fricke W.F."/>
            <person name="Rasko D.A."/>
            <person name="Kokorina G."/>
            <person name="Fayolle C."/>
            <person name="Lindler L.E."/>
            <person name="Carniel E."/>
            <person name="Ravel J."/>
        </authorList>
    </citation>
    <scope>NUCLEOTIDE SEQUENCE [LARGE SCALE GENOMIC DNA]</scope>
    <source>
        <strain evidence="1 2">IP 31758</strain>
    </source>
</reference>
<evidence type="ECO:0000313" key="1">
    <source>
        <dbReference type="EMBL" id="ABS46022.1"/>
    </source>
</evidence>
<dbReference type="EMBL" id="CP000720">
    <property type="protein sequence ID" value="ABS46022.1"/>
    <property type="molecule type" value="Genomic_DNA"/>
</dbReference>
<dbReference type="Proteomes" id="UP000002412">
    <property type="component" value="Chromosome"/>
</dbReference>
<organism evidence="1 2">
    <name type="scientific">Yersinia pseudotuberculosis serotype O:1b (strain IP 31758)</name>
    <dbReference type="NCBI Taxonomy" id="349747"/>
    <lineage>
        <taxon>Bacteria</taxon>
        <taxon>Pseudomonadati</taxon>
        <taxon>Pseudomonadota</taxon>
        <taxon>Gammaproteobacteria</taxon>
        <taxon>Enterobacterales</taxon>
        <taxon>Yersiniaceae</taxon>
        <taxon>Yersinia</taxon>
    </lineage>
</organism>
<dbReference type="KEGG" id="ypi:YpsIP31758_3641"/>
<gene>
    <name evidence="1" type="ordered locus">YpsIP31758_3641</name>
</gene>
<proteinExistence type="predicted"/>